<dbReference type="EMBL" id="RBNJ01001337">
    <property type="protein sequence ID" value="RUS33255.1"/>
    <property type="molecule type" value="Genomic_DNA"/>
</dbReference>
<dbReference type="InterPro" id="IPR029070">
    <property type="entry name" value="Chitinase_insertion_sf"/>
</dbReference>
<dbReference type="GO" id="GO:0008061">
    <property type="term" value="F:chitin binding"/>
    <property type="evidence" value="ECO:0007669"/>
    <property type="project" value="TreeGrafter"/>
</dbReference>
<dbReference type="SUPFAM" id="SSF54556">
    <property type="entry name" value="Chitinase insertion domain"/>
    <property type="match status" value="1"/>
</dbReference>
<name>A0A433QU30_9FUNG</name>
<organism evidence="2 3">
    <name type="scientific">Jimgerdemannia flammicorona</name>
    <dbReference type="NCBI Taxonomy" id="994334"/>
    <lineage>
        <taxon>Eukaryota</taxon>
        <taxon>Fungi</taxon>
        <taxon>Fungi incertae sedis</taxon>
        <taxon>Mucoromycota</taxon>
        <taxon>Mucoromycotina</taxon>
        <taxon>Endogonomycetes</taxon>
        <taxon>Endogonales</taxon>
        <taxon>Endogonaceae</taxon>
        <taxon>Jimgerdemannia</taxon>
    </lineage>
</organism>
<dbReference type="InterPro" id="IPR050314">
    <property type="entry name" value="Glycosyl_Hydrlase_18"/>
</dbReference>
<dbReference type="Gene3D" id="3.10.50.10">
    <property type="match status" value="1"/>
</dbReference>
<feature type="domain" description="GH18" evidence="1">
    <location>
        <begin position="1"/>
        <end position="169"/>
    </location>
</feature>
<gene>
    <name evidence="2" type="ORF">BC938DRAFT_472367</name>
</gene>
<evidence type="ECO:0000259" key="1">
    <source>
        <dbReference type="PROSITE" id="PS51910"/>
    </source>
</evidence>
<reference evidence="2 3" key="1">
    <citation type="journal article" date="2018" name="New Phytol.">
        <title>Phylogenomics of Endogonaceae and evolution of mycorrhizas within Mucoromycota.</title>
        <authorList>
            <person name="Chang Y."/>
            <person name="Desiro A."/>
            <person name="Na H."/>
            <person name="Sandor L."/>
            <person name="Lipzen A."/>
            <person name="Clum A."/>
            <person name="Barry K."/>
            <person name="Grigoriev I.V."/>
            <person name="Martin F.M."/>
            <person name="Stajich J.E."/>
            <person name="Smith M.E."/>
            <person name="Bonito G."/>
            <person name="Spatafora J.W."/>
        </authorList>
    </citation>
    <scope>NUCLEOTIDE SEQUENCE [LARGE SCALE GENOMIC DNA]</scope>
    <source>
        <strain evidence="2 3">AD002</strain>
    </source>
</reference>
<comment type="caution">
    <text evidence="2">The sequence shown here is derived from an EMBL/GenBank/DDBJ whole genome shotgun (WGS) entry which is preliminary data.</text>
</comment>
<dbReference type="GO" id="GO:0006032">
    <property type="term" value="P:chitin catabolic process"/>
    <property type="evidence" value="ECO:0007669"/>
    <property type="project" value="TreeGrafter"/>
</dbReference>
<dbReference type="InterPro" id="IPR017853">
    <property type="entry name" value="GH"/>
</dbReference>
<proteinExistence type="predicted"/>
<evidence type="ECO:0000313" key="2">
    <source>
        <dbReference type="EMBL" id="RUS33255.1"/>
    </source>
</evidence>
<dbReference type="SUPFAM" id="SSF51445">
    <property type="entry name" value="(Trans)glycosidases"/>
    <property type="match status" value="1"/>
</dbReference>
<dbReference type="PANTHER" id="PTHR11177">
    <property type="entry name" value="CHITINASE"/>
    <property type="match status" value="1"/>
</dbReference>
<dbReference type="PANTHER" id="PTHR11177:SF317">
    <property type="entry name" value="CHITINASE 12-RELATED"/>
    <property type="match status" value="1"/>
</dbReference>
<dbReference type="Proteomes" id="UP000274822">
    <property type="component" value="Unassembled WGS sequence"/>
</dbReference>
<keyword evidence="2" id="KW-0378">Hydrolase</keyword>
<dbReference type="AlphaFoldDB" id="A0A433QU30"/>
<sequence length="249" mass="26507">MVYVTSNIQYYFCFVTVAHKDFFGPYGTNGVVEVNSPLLPLSGGANPSLPLYGHTYTLTNPSETNDVGSAWNASGTAGNCSQSSGVLFYYEIANLIASKKLTPVFTPEGYSYYGTYVDSKGATNWVGYDDRLSLLLKTQFAAQNGLLGVVHWSINQDLAGAANHNPIATGQPNLSEFLSFEATHLCPAATIDGISLPVAVENFSLYPKCAKNNALVQPYTCSGGKWVKASKCSAPVAGSFADASPLQVK</sequence>
<protein>
    <submittedName>
        <fullName evidence="2">Glycosyl hydrolases family 18-domain-containing protein</fullName>
    </submittedName>
</protein>
<dbReference type="GO" id="GO:0004568">
    <property type="term" value="F:chitinase activity"/>
    <property type="evidence" value="ECO:0007669"/>
    <property type="project" value="TreeGrafter"/>
</dbReference>
<dbReference type="PROSITE" id="PS51910">
    <property type="entry name" value="GH18_2"/>
    <property type="match status" value="1"/>
</dbReference>
<dbReference type="InterPro" id="IPR001223">
    <property type="entry name" value="Glyco_hydro18_cat"/>
</dbReference>
<accession>A0A433QU30</accession>
<evidence type="ECO:0000313" key="3">
    <source>
        <dbReference type="Proteomes" id="UP000274822"/>
    </source>
</evidence>
<dbReference type="GO" id="GO:0005576">
    <property type="term" value="C:extracellular region"/>
    <property type="evidence" value="ECO:0007669"/>
    <property type="project" value="TreeGrafter"/>
</dbReference>
<dbReference type="Pfam" id="PF00704">
    <property type="entry name" value="Glyco_hydro_18"/>
    <property type="match status" value="1"/>
</dbReference>
<dbReference type="GO" id="GO:0005975">
    <property type="term" value="P:carbohydrate metabolic process"/>
    <property type="evidence" value="ECO:0007669"/>
    <property type="project" value="InterPro"/>
</dbReference>
<keyword evidence="3" id="KW-1185">Reference proteome</keyword>